<evidence type="ECO:0000313" key="10">
    <source>
        <dbReference type="RefSeq" id="XP_012942376.1"/>
    </source>
</evidence>
<keyword evidence="9" id="KW-1185">Reference proteome</keyword>
<dbReference type="PANTHER" id="PTHR13271:SF34">
    <property type="entry name" value="N-LYSINE METHYLTRANSFERASE SETD6"/>
    <property type="match status" value="1"/>
</dbReference>
<dbReference type="InterPro" id="IPR046341">
    <property type="entry name" value="SET_dom_sf"/>
</dbReference>
<evidence type="ECO:0000256" key="3">
    <source>
        <dbReference type="ARBA" id="ARBA00022679"/>
    </source>
</evidence>
<comment type="similarity">
    <text evidence="6">Belongs to the class V-like SAM-binding methyltransferase superfamily. Histone-lysine methyltransferase family. SETD6 subfamily.</text>
</comment>
<comment type="subcellular location">
    <subcellularLocation>
        <location evidence="1 6">Nucleus</location>
    </subcellularLocation>
</comment>
<dbReference type="GO" id="GO:0032259">
    <property type="term" value="P:methylation"/>
    <property type="evidence" value="ECO:0007669"/>
    <property type="project" value="UniProtKB-KW"/>
</dbReference>
<keyword evidence="5 6" id="KW-0539">Nucleus</keyword>
<evidence type="ECO:0000256" key="2">
    <source>
        <dbReference type="ARBA" id="ARBA00022603"/>
    </source>
</evidence>
<dbReference type="InterPro" id="IPR011383">
    <property type="entry name" value="N-lys_methylase_SETD6"/>
</dbReference>
<evidence type="ECO:0000259" key="8">
    <source>
        <dbReference type="PROSITE" id="PS50280"/>
    </source>
</evidence>
<evidence type="ECO:0000256" key="6">
    <source>
        <dbReference type="PIRNR" id="PIRNR011771"/>
    </source>
</evidence>
<feature type="region of interest" description="Disordered" evidence="7">
    <location>
        <begin position="215"/>
        <end position="248"/>
    </location>
</feature>
<feature type="region of interest" description="Disordered" evidence="7">
    <location>
        <begin position="1"/>
        <end position="23"/>
    </location>
</feature>
<dbReference type="SUPFAM" id="SSF82199">
    <property type="entry name" value="SET domain"/>
    <property type="match status" value="1"/>
</dbReference>
<dbReference type="PANTHER" id="PTHR13271">
    <property type="entry name" value="UNCHARACTERIZED PUTATIVE METHYLTRANSFERASE"/>
    <property type="match status" value="1"/>
</dbReference>
<evidence type="ECO:0000256" key="4">
    <source>
        <dbReference type="ARBA" id="ARBA00022691"/>
    </source>
</evidence>
<dbReference type="PROSITE" id="PS50280">
    <property type="entry name" value="SET"/>
    <property type="match status" value="1"/>
</dbReference>
<evidence type="ECO:0000256" key="7">
    <source>
        <dbReference type="SAM" id="MobiDB-lite"/>
    </source>
</evidence>
<dbReference type="InterPro" id="IPR044430">
    <property type="entry name" value="SETD6_SET"/>
</dbReference>
<dbReference type="InterPro" id="IPR015353">
    <property type="entry name" value="Rubisco_LSMT_subst-bd"/>
</dbReference>
<dbReference type="Gene3D" id="3.90.1410.10">
    <property type="entry name" value="set domain protein methyltransferase, domain 1"/>
    <property type="match status" value="1"/>
</dbReference>
<feature type="domain" description="SET" evidence="8">
    <location>
        <begin position="48"/>
        <end position="294"/>
    </location>
</feature>
<dbReference type="Gene3D" id="3.90.1420.10">
    <property type="entry name" value="Rubisco LSMT, substrate-binding domain"/>
    <property type="match status" value="1"/>
</dbReference>
<keyword evidence="4 6" id="KW-0949">S-adenosyl-L-methionine</keyword>
<keyword evidence="2 6" id="KW-0489">Methyltransferase</keyword>
<feature type="compositionally biased region" description="Acidic residues" evidence="7">
    <location>
        <begin position="230"/>
        <end position="243"/>
    </location>
</feature>
<evidence type="ECO:0000256" key="1">
    <source>
        <dbReference type="ARBA" id="ARBA00004123"/>
    </source>
</evidence>
<reference evidence="10" key="1">
    <citation type="submission" date="2025-08" db="UniProtKB">
        <authorList>
            <consortium name="RefSeq"/>
        </authorList>
    </citation>
    <scope>IDENTIFICATION</scope>
</reference>
<gene>
    <name evidence="10" type="primary">LOC101861533</name>
</gene>
<evidence type="ECO:0000313" key="9">
    <source>
        <dbReference type="Proteomes" id="UP000694888"/>
    </source>
</evidence>
<proteinExistence type="inferred from homology"/>
<dbReference type="RefSeq" id="XP_012942376.1">
    <property type="nucleotide sequence ID" value="XM_013086922.2"/>
</dbReference>
<dbReference type="PIRSF" id="PIRSF011771">
    <property type="entry name" value="RMS1_SET"/>
    <property type="match status" value="1"/>
</dbReference>
<dbReference type="InterPro" id="IPR050600">
    <property type="entry name" value="SETD3_SETD6_MTase"/>
</dbReference>
<keyword evidence="3 6" id="KW-0808">Transferase</keyword>
<dbReference type="Pfam" id="PF00856">
    <property type="entry name" value="SET"/>
    <property type="match status" value="1"/>
</dbReference>
<dbReference type="CDD" id="cd19178">
    <property type="entry name" value="SET_SETD6"/>
    <property type="match status" value="1"/>
</dbReference>
<protein>
    <recommendedName>
        <fullName evidence="6">N-lysine methyltransferase</fullName>
        <ecNumber evidence="6">2.1.1.-</ecNumber>
    </recommendedName>
</protein>
<name>A0ABM1A7K3_APLCA</name>
<feature type="compositionally biased region" description="Basic and acidic residues" evidence="7">
    <location>
        <begin position="7"/>
        <end position="23"/>
    </location>
</feature>
<organism evidence="9 10">
    <name type="scientific">Aplysia californica</name>
    <name type="common">California sea hare</name>
    <dbReference type="NCBI Taxonomy" id="6500"/>
    <lineage>
        <taxon>Eukaryota</taxon>
        <taxon>Metazoa</taxon>
        <taxon>Spiralia</taxon>
        <taxon>Lophotrochozoa</taxon>
        <taxon>Mollusca</taxon>
        <taxon>Gastropoda</taxon>
        <taxon>Heterobranchia</taxon>
        <taxon>Euthyneura</taxon>
        <taxon>Tectipleura</taxon>
        <taxon>Aplysiida</taxon>
        <taxon>Aplysioidea</taxon>
        <taxon>Aplysiidae</taxon>
        <taxon>Aplysia</taxon>
    </lineage>
</organism>
<dbReference type="InterPro" id="IPR001214">
    <property type="entry name" value="SET_dom"/>
</dbReference>
<dbReference type="GeneID" id="101861533"/>
<dbReference type="InterPro" id="IPR036464">
    <property type="entry name" value="Rubisco_LSMT_subst-bd_sf"/>
</dbReference>
<dbReference type="EC" id="2.1.1.-" evidence="6"/>
<dbReference type="SUPFAM" id="SSF81822">
    <property type="entry name" value="RuBisCo LSMT C-terminal, substrate-binding domain"/>
    <property type="match status" value="1"/>
</dbReference>
<comment type="function">
    <text evidence="6">Protein-lysine N-methyltransferase.</text>
</comment>
<sequence>MAAPCKRRGDALEDEKISHKKRATDDASDRKLDKFLEWCNRNDFKLSHKVRVGPEGSCAQYGMVAVEDIAEGYCLFQVPRSCLLMPENSGIADTLLKESDQLSETNQWIPLLISLLHEQSNPSSAWRPYLDLVPDYDALDLPMFWESSDVDRYLGGTGVDLAVRRDLKMVRDDFDRLVEPFFKAHDTLRNDKVSFEFFKKMVAFVMAYSFTEPAHKDKDSVDNGGQSKDGEEDEEEEDSEEEEPRVMPPMMVPMADMLNHVTDNNAKLTFGKEALKMVTTRPVKQGEEIFNTYGQVSNLHLMHMYGFAESYPHNSNDVVEIPSTCMWEAVTQLGQGGEAEKFCQEKWKFLEEQEVVSDTEIFVLGQDGIITDDICVQALKVLCMSREEFAEHMEQEGWSEAESDSSLSGESRLSLEKVATLKDSWRELLKKTAQIHLAKYPTSLSEDTDKLTSELPPRQRYSLRTSHGQKQLLNKLIDVCEGKS</sequence>
<evidence type="ECO:0000256" key="5">
    <source>
        <dbReference type="ARBA" id="ARBA00023242"/>
    </source>
</evidence>
<dbReference type="Proteomes" id="UP000694888">
    <property type="component" value="Unplaced"/>
</dbReference>
<accession>A0ABM1A7K3</accession>
<dbReference type="GO" id="GO:0008168">
    <property type="term" value="F:methyltransferase activity"/>
    <property type="evidence" value="ECO:0007669"/>
    <property type="project" value="UniProtKB-KW"/>
</dbReference>
<dbReference type="Pfam" id="PF09273">
    <property type="entry name" value="Rubis-subs-bind"/>
    <property type="match status" value="1"/>
</dbReference>